<dbReference type="GO" id="GO:0005524">
    <property type="term" value="F:ATP binding"/>
    <property type="evidence" value="ECO:0007669"/>
    <property type="project" value="UniProtKB-KW"/>
</dbReference>
<dbReference type="Pfam" id="PF13635">
    <property type="entry name" value="DUF4143"/>
    <property type="match status" value="1"/>
</dbReference>
<dbReference type="OrthoDB" id="371918at2157"/>
<dbReference type="PANTHER" id="PTHR33295">
    <property type="entry name" value="ATPASE"/>
    <property type="match status" value="1"/>
</dbReference>
<feature type="domain" description="DUF4143" evidence="1">
    <location>
        <begin position="5"/>
        <end position="55"/>
    </location>
</feature>
<dbReference type="RefSeq" id="WP_133308299.1">
    <property type="nucleotide sequence ID" value="NZ_RCOS01000089.1"/>
</dbReference>
<dbReference type="EMBL" id="RCOS01000089">
    <property type="protein sequence ID" value="RSN74579.1"/>
    <property type="molecule type" value="Genomic_DNA"/>
</dbReference>
<name>A0A429GLA5_9CREN</name>
<sequence>GSSEKLGKMMENIVLIELLRRKSYWYEDMEVYYWKDYQQHEVDFVVIGKEDQLIQVCYNIEEFNTREREIRSLLKASREIACKKLLVITWDYEDEIEVENRRIEFIPLWRWLLRVP</sequence>
<dbReference type="InterPro" id="IPR025420">
    <property type="entry name" value="DUF4143"/>
</dbReference>
<keyword evidence="3" id="KW-1185">Reference proteome</keyword>
<evidence type="ECO:0000313" key="2">
    <source>
        <dbReference type="EMBL" id="RSN74579.1"/>
    </source>
</evidence>
<gene>
    <name evidence="2" type="ORF">D6D85_07860</name>
</gene>
<organism evidence="2 3">
    <name type="scientific">Candidatus Methanodesulfokora washburnensis</name>
    <dbReference type="NCBI Taxonomy" id="2478471"/>
    <lineage>
        <taxon>Archaea</taxon>
        <taxon>Thermoproteota</taxon>
        <taxon>Candidatus Korarchaeia</taxon>
        <taxon>Candidatus Korarchaeia incertae sedis</taxon>
        <taxon>Candidatus Methanodesulfokora</taxon>
    </lineage>
</organism>
<proteinExistence type="predicted"/>
<dbReference type="Proteomes" id="UP000277582">
    <property type="component" value="Unassembled WGS sequence"/>
</dbReference>
<evidence type="ECO:0000259" key="1">
    <source>
        <dbReference type="Pfam" id="PF13635"/>
    </source>
</evidence>
<feature type="non-terminal residue" evidence="2">
    <location>
        <position position="1"/>
    </location>
</feature>
<comment type="caution">
    <text evidence="2">The sequence shown here is derived from an EMBL/GenBank/DDBJ whole genome shotgun (WGS) entry which is preliminary data.</text>
</comment>
<protein>
    <submittedName>
        <fullName evidence="2">ATP-binding protein</fullName>
    </submittedName>
</protein>
<reference evidence="2 3" key="1">
    <citation type="submission" date="2018-10" db="EMBL/GenBank/DDBJ databases">
        <title>Co-occurring genomic capacity for anaerobic methane metabolism and dissimilatory sulfite reduction discovered in the Korarchaeota.</title>
        <authorList>
            <person name="Mckay L.J."/>
            <person name="Dlakic M."/>
            <person name="Fields M.W."/>
            <person name="Delmont T.O."/>
            <person name="Eren A.M."/>
            <person name="Jay Z.J."/>
            <person name="Klingelsmith K.B."/>
            <person name="Rusch D.B."/>
            <person name="Inskeep W.P."/>
        </authorList>
    </citation>
    <scope>NUCLEOTIDE SEQUENCE [LARGE SCALE GENOMIC DNA]</scope>
    <source>
        <strain evidence="2 3">MDKW</strain>
    </source>
</reference>
<evidence type="ECO:0000313" key="3">
    <source>
        <dbReference type="Proteomes" id="UP000277582"/>
    </source>
</evidence>
<accession>A0A429GLA5</accession>
<dbReference type="AlphaFoldDB" id="A0A429GLA5"/>
<dbReference type="PANTHER" id="PTHR33295:SF8">
    <property type="entry name" value="AAA+ ATPASE DOMAIN-CONTAINING PROTEIN"/>
    <property type="match status" value="1"/>
</dbReference>
<keyword evidence="2" id="KW-0547">Nucleotide-binding</keyword>
<keyword evidence="2" id="KW-0067">ATP-binding</keyword>